<dbReference type="InterPro" id="IPR024096">
    <property type="entry name" value="NO_sig/Golgi_transp_ligand-bd"/>
</dbReference>
<evidence type="ECO:0008006" key="3">
    <source>
        <dbReference type="Google" id="ProtNLM"/>
    </source>
</evidence>
<sequence>MKPASTQTFQKEAKTDQLVPLFAYELLRDILIPEMLGNDTDEISYWVGKHIARTFPLLSNEEISSFFKEAAWGDLELVEQNKKEMKLELTGDIVERRLLMHNEPSFRLEAGFIAEQIQSQKNLVTEAHEEIVKKKKKVFFIVRWDLKDPVQS</sequence>
<dbReference type="Gene3D" id="3.30.1380.20">
    <property type="entry name" value="Trafficking protein particle complex subunit 3"/>
    <property type="match status" value="1"/>
</dbReference>
<evidence type="ECO:0000313" key="2">
    <source>
        <dbReference type="Proteomes" id="UP000679950"/>
    </source>
</evidence>
<proteinExistence type="predicted"/>
<dbReference type="RefSeq" id="WP_246516921.1">
    <property type="nucleotide sequence ID" value="NZ_BORB01000036.1"/>
</dbReference>
<name>A0ABQ4KPV3_9BACI</name>
<gene>
    <name evidence="1" type="ORF">J8TS2_34580</name>
</gene>
<accession>A0ABQ4KPV3</accession>
<keyword evidence="2" id="KW-1185">Reference proteome</keyword>
<reference evidence="1 2" key="1">
    <citation type="submission" date="2021-03" db="EMBL/GenBank/DDBJ databases">
        <title>Antimicrobial resistance genes in bacteria isolated from Japanese honey, and their potential for conferring macrolide and lincosamide resistance in the American foulbrood pathogen Paenibacillus larvae.</title>
        <authorList>
            <person name="Okamoto M."/>
            <person name="Kumagai M."/>
            <person name="Kanamori H."/>
            <person name="Takamatsu D."/>
        </authorList>
    </citation>
    <scope>NUCLEOTIDE SEQUENCE [LARGE SCALE GENOMIC DNA]</scope>
    <source>
        <strain evidence="1 2">J8TS2</strain>
    </source>
</reference>
<protein>
    <recommendedName>
        <fullName evidence="3">DUF2507 domain-containing protein</fullName>
    </recommendedName>
</protein>
<evidence type="ECO:0000313" key="1">
    <source>
        <dbReference type="EMBL" id="GIN59139.1"/>
    </source>
</evidence>
<dbReference type="EMBL" id="BORB01000036">
    <property type="protein sequence ID" value="GIN59139.1"/>
    <property type="molecule type" value="Genomic_DNA"/>
</dbReference>
<comment type="caution">
    <text evidence="1">The sequence shown here is derived from an EMBL/GenBank/DDBJ whole genome shotgun (WGS) entry which is preliminary data.</text>
</comment>
<dbReference type="PANTHER" id="PTHR35090">
    <property type="entry name" value="DNA-DIRECTED RNA POLYMERASE SUBUNIT I"/>
    <property type="match status" value="1"/>
</dbReference>
<organism evidence="1 2">
    <name type="scientific">Lederbergia ruris</name>
    <dbReference type="NCBI Taxonomy" id="217495"/>
    <lineage>
        <taxon>Bacteria</taxon>
        <taxon>Bacillati</taxon>
        <taxon>Bacillota</taxon>
        <taxon>Bacilli</taxon>
        <taxon>Bacillales</taxon>
        <taxon>Bacillaceae</taxon>
        <taxon>Lederbergia</taxon>
    </lineage>
</organism>
<dbReference type="Pfam" id="PF10702">
    <property type="entry name" value="DUF2507"/>
    <property type="match status" value="1"/>
</dbReference>
<dbReference type="SUPFAM" id="SSF111126">
    <property type="entry name" value="Ligand-binding domain in the NO signalling and Golgi transport"/>
    <property type="match status" value="1"/>
</dbReference>
<dbReference type="PANTHER" id="PTHR35090:SF1">
    <property type="entry name" value="SLR0144 PROTEIN"/>
    <property type="match status" value="1"/>
</dbReference>
<dbReference type="Proteomes" id="UP000679950">
    <property type="component" value="Unassembled WGS sequence"/>
</dbReference>
<dbReference type="InterPro" id="IPR019642">
    <property type="entry name" value="DUF2507"/>
</dbReference>